<evidence type="ECO:0000259" key="1">
    <source>
        <dbReference type="Pfam" id="PF05685"/>
    </source>
</evidence>
<keyword evidence="2" id="KW-0540">Nuclease</keyword>
<dbReference type="EMBL" id="WVIC01000019">
    <property type="protein sequence ID" value="NCJ06957.1"/>
    <property type="molecule type" value="Genomic_DNA"/>
</dbReference>
<organism evidence="2 3">
    <name type="scientific">Petrachloros mirabilis ULC683</name>
    <dbReference type="NCBI Taxonomy" id="2781853"/>
    <lineage>
        <taxon>Bacteria</taxon>
        <taxon>Bacillati</taxon>
        <taxon>Cyanobacteriota</taxon>
        <taxon>Cyanophyceae</taxon>
        <taxon>Synechococcales</taxon>
        <taxon>Petrachlorosaceae</taxon>
        <taxon>Petrachloros</taxon>
        <taxon>Petrachloros mirabilis</taxon>
    </lineage>
</organism>
<keyword evidence="2" id="KW-0255">Endonuclease</keyword>
<dbReference type="Pfam" id="PF05685">
    <property type="entry name" value="Uma2"/>
    <property type="match status" value="1"/>
</dbReference>
<dbReference type="InterPro" id="IPR008538">
    <property type="entry name" value="Uma2"/>
</dbReference>
<dbReference type="Gene3D" id="3.90.1570.10">
    <property type="entry name" value="tt1808, chain A"/>
    <property type="match status" value="1"/>
</dbReference>
<protein>
    <submittedName>
        <fullName evidence="2">Uma2 family endonuclease</fullName>
    </submittedName>
</protein>
<dbReference type="Proteomes" id="UP000607397">
    <property type="component" value="Unassembled WGS sequence"/>
</dbReference>
<accession>A0A8K1ZZG1</accession>
<evidence type="ECO:0000313" key="2">
    <source>
        <dbReference type="EMBL" id="NCJ06957.1"/>
    </source>
</evidence>
<keyword evidence="2" id="KW-0378">Hydrolase</keyword>
<gene>
    <name evidence="2" type="ORF">GS597_10640</name>
</gene>
<dbReference type="InterPro" id="IPR012296">
    <property type="entry name" value="Nuclease_put_TT1808"/>
</dbReference>
<reference evidence="2" key="1">
    <citation type="submission" date="2019-12" db="EMBL/GenBank/DDBJ databases">
        <title>High-Quality draft genome sequences of three cyanobacteria isolated from the limestone walls of the Old Cathedral of Coimbra.</title>
        <authorList>
            <person name="Tiago I."/>
            <person name="Soares F."/>
            <person name="Portugal A."/>
        </authorList>
    </citation>
    <scope>NUCLEOTIDE SEQUENCE [LARGE SCALE GENOMIC DNA]</scope>
    <source>
        <strain evidence="2">C</strain>
    </source>
</reference>
<evidence type="ECO:0000313" key="3">
    <source>
        <dbReference type="Proteomes" id="UP000607397"/>
    </source>
</evidence>
<dbReference type="PANTHER" id="PTHR34107:SF6">
    <property type="entry name" value="SLR0981 PROTEIN"/>
    <property type="match status" value="1"/>
</dbReference>
<dbReference type="SUPFAM" id="SSF52980">
    <property type="entry name" value="Restriction endonuclease-like"/>
    <property type="match status" value="1"/>
</dbReference>
<dbReference type="CDD" id="cd06260">
    <property type="entry name" value="DUF820-like"/>
    <property type="match status" value="1"/>
</dbReference>
<keyword evidence="3" id="KW-1185">Reference proteome</keyword>
<dbReference type="GO" id="GO:0004519">
    <property type="term" value="F:endonuclease activity"/>
    <property type="evidence" value="ECO:0007669"/>
    <property type="project" value="UniProtKB-KW"/>
</dbReference>
<comment type="caution">
    <text evidence="2">The sequence shown here is derived from an EMBL/GenBank/DDBJ whole genome shotgun (WGS) entry which is preliminary data.</text>
</comment>
<dbReference type="AlphaFoldDB" id="A0A8K1ZZG1"/>
<feature type="domain" description="Putative restriction endonuclease" evidence="1">
    <location>
        <begin position="17"/>
        <end position="126"/>
    </location>
</feature>
<dbReference type="InterPro" id="IPR011335">
    <property type="entry name" value="Restrct_endonuc-II-like"/>
</dbReference>
<sequence length="157" mass="17277">MTSFVLDLSPIVTLTRAEFQKLCAANPDMKLERSASGELIVMSPTGGETGNRNSELTAEVVVWNKQSQLGKTFDSSTGFALPQGGDRCPDVAWIPLVKWEALTPEERRSFLPLCPDFVIELLSSSDIAVYRSMEYMGCRGQCPLRGGFTPTPRTSLR</sequence>
<proteinExistence type="predicted"/>
<name>A0A8K1ZZG1_9CYAN</name>
<dbReference type="PANTHER" id="PTHR34107">
    <property type="entry name" value="SLL0198 PROTEIN-RELATED"/>
    <property type="match status" value="1"/>
</dbReference>